<dbReference type="Proteomes" id="UP000185557">
    <property type="component" value="Unassembled WGS sequence"/>
</dbReference>
<evidence type="ECO:0000256" key="1">
    <source>
        <dbReference type="ARBA" id="ARBA00008061"/>
    </source>
</evidence>
<dbReference type="PANTHER" id="PTHR10357:SF219">
    <property type="entry name" value="MALTOSE ALPHA-D-GLUCOSYLTRANSFERASE"/>
    <property type="match status" value="1"/>
</dbReference>
<dbReference type="GO" id="GO:0043169">
    <property type="term" value="F:cation binding"/>
    <property type="evidence" value="ECO:0007669"/>
    <property type="project" value="InterPro"/>
</dbReference>
<dbReference type="CDD" id="cd11334">
    <property type="entry name" value="AmyAc_TreS"/>
    <property type="match status" value="1"/>
</dbReference>
<dbReference type="Gene3D" id="3.20.20.80">
    <property type="entry name" value="Glycosidases"/>
    <property type="match status" value="1"/>
</dbReference>
<dbReference type="SMART" id="SM00642">
    <property type="entry name" value="Aamy"/>
    <property type="match status" value="1"/>
</dbReference>
<organism evidence="5 6">
    <name type="scientific">Phormidium tenue NIES-30</name>
    <dbReference type="NCBI Taxonomy" id="549789"/>
    <lineage>
        <taxon>Bacteria</taxon>
        <taxon>Bacillati</taxon>
        <taxon>Cyanobacteriota</taxon>
        <taxon>Cyanophyceae</taxon>
        <taxon>Oscillatoriophycideae</taxon>
        <taxon>Oscillatoriales</taxon>
        <taxon>Oscillatoriaceae</taxon>
        <taxon>Phormidium</taxon>
    </lineage>
</organism>
<evidence type="ECO:0000313" key="6">
    <source>
        <dbReference type="Proteomes" id="UP000185557"/>
    </source>
</evidence>
<keyword evidence="3" id="KW-0378">Hydrolase</keyword>
<dbReference type="OrthoDB" id="9805159at2"/>
<dbReference type="Gene3D" id="2.60.40.1180">
    <property type="entry name" value="Golgi alpha-mannosidase II"/>
    <property type="match status" value="1"/>
</dbReference>
<keyword evidence="3" id="KW-0326">Glycosidase</keyword>
<dbReference type="AlphaFoldDB" id="A0A1U7J9S9"/>
<dbReference type="Gene3D" id="3.90.400.10">
    <property type="entry name" value="Oligo-1,6-glucosidase, Domain 2"/>
    <property type="match status" value="1"/>
</dbReference>
<dbReference type="RefSeq" id="WP_073607418.1">
    <property type="nucleotide sequence ID" value="NZ_MRCG01000002.1"/>
</dbReference>
<dbReference type="SUPFAM" id="SSF51011">
    <property type="entry name" value="Glycosyl hydrolase domain"/>
    <property type="match status" value="1"/>
</dbReference>
<dbReference type="SUPFAM" id="SSF51445">
    <property type="entry name" value="(Trans)glycosidases"/>
    <property type="match status" value="1"/>
</dbReference>
<evidence type="ECO:0000256" key="2">
    <source>
        <dbReference type="RuleBase" id="RU003615"/>
    </source>
</evidence>
<keyword evidence="6" id="KW-1185">Reference proteome</keyword>
<dbReference type="Pfam" id="PF22157">
    <property type="entry name" value="SupH-like_C"/>
    <property type="match status" value="1"/>
</dbReference>
<feature type="domain" description="Glycosyl hydrolase family 13 catalytic" evidence="4">
    <location>
        <begin position="17"/>
        <end position="414"/>
    </location>
</feature>
<dbReference type="InterPro" id="IPR045857">
    <property type="entry name" value="O16G_dom_2"/>
</dbReference>
<comment type="catalytic activity">
    <reaction evidence="3">
        <text>Endohydrolysis of (1-&gt;4)-alpha-D-glucosidic linkages in polysaccharides containing three or more (1-&gt;4)-alpha-linked D-glucose units.</text>
        <dbReference type="EC" id="3.2.1.1"/>
    </reaction>
</comment>
<comment type="caution">
    <text evidence="5">The sequence shown here is derived from an EMBL/GenBank/DDBJ whole genome shotgun (WGS) entry which is preliminary data.</text>
</comment>
<sequence length="548" mass="62658">MLDLWYKNAVLYCLDVETYIDGNGDGVGDFIGLTRRLDYIAGLGITCVWLMPFYPSPNKDNGYDVMDYYTVDPRLGSLGDFVEFARHAGERGIRILIDLVVNHTSDQHPWFQAAIKDKNSKYFDYYFWSKKEPEDIDEGIVFPGLQKSTWTYQPEVGAYYAHRFYSHQADLNITNPEVRDEIKKMMGFWLELGVSGFRIDAAPFLIELTQADNVFEQVEDPFVYIEELRDFLSWRRGDAILLAEANESLEKLPKYFGDGDRMQMLFNFWGNQHLVLALARESAAPLAQAFKELPPSPPVGQWANFVRNHDELSLDKLSSEEQDEIAAAFAPDRDTMWIFDRGIRRRFAPLLDGNLQRLKLTYSLLFTLPGTPVVNYGEELGMGDDLSLEERKPARTPMQWSKAPNGGFSTAPADQVVLPVVSTGDYSYKQLNVNTQQRNPNSLLNWMERAIRLRKECPEFGWGQPQLLDTGHDSVFAHRCEWQGKAVIAVHNFSQSDCKATLVLKDDVGKCLIDLFEDQPENVISEPAYDLHLPGYGYRWFQVGHSSD</sequence>
<proteinExistence type="inferred from homology"/>
<evidence type="ECO:0000259" key="4">
    <source>
        <dbReference type="SMART" id="SM00642"/>
    </source>
</evidence>
<comment type="similarity">
    <text evidence="1 2">Belongs to the glycosyl hydrolase 13 family.</text>
</comment>
<dbReference type="PRINTS" id="PR00110">
    <property type="entry name" value="ALPHAAMYLASE"/>
</dbReference>
<accession>A0A1U7J9S9</accession>
<reference evidence="5 6" key="1">
    <citation type="submission" date="2016-11" db="EMBL/GenBank/DDBJ databases">
        <title>Draft Genome Sequences of Nine Cyanobacterial Strains from Diverse Habitats.</title>
        <authorList>
            <person name="Zhu T."/>
            <person name="Hou S."/>
            <person name="Lu X."/>
            <person name="Hess W.R."/>
        </authorList>
    </citation>
    <scope>NUCLEOTIDE SEQUENCE [LARGE SCALE GENOMIC DNA]</scope>
    <source>
        <strain evidence="5 6">NIES-30</strain>
    </source>
</reference>
<dbReference type="PANTHER" id="PTHR10357">
    <property type="entry name" value="ALPHA-AMYLASE FAMILY MEMBER"/>
    <property type="match status" value="1"/>
</dbReference>
<name>A0A1U7J9S9_9CYAN</name>
<evidence type="ECO:0000256" key="3">
    <source>
        <dbReference type="RuleBase" id="RU361134"/>
    </source>
</evidence>
<dbReference type="InterPro" id="IPR006046">
    <property type="entry name" value="Alpha_amylase"/>
</dbReference>
<dbReference type="GO" id="GO:0005975">
    <property type="term" value="P:carbohydrate metabolic process"/>
    <property type="evidence" value="ECO:0007669"/>
    <property type="project" value="InterPro"/>
</dbReference>
<dbReference type="InterPro" id="IPR054049">
    <property type="entry name" value="SupH-like_C"/>
</dbReference>
<gene>
    <name evidence="5" type="ORF">NIES30_05660</name>
</gene>
<dbReference type="STRING" id="549789.NIES30_05660"/>
<keyword evidence="3" id="KW-0119">Carbohydrate metabolism</keyword>
<dbReference type="EC" id="3.2.1.1" evidence="3"/>
<dbReference type="InterPro" id="IPR017853">
    <property type="entry name" value="GH"/>
</dbReference>
<evidence type="ECO:0000313" key="5">
    <source>
        <dbReference type="EMBL" id="OKH50179.1"/>
    </source>
</evidence>
<dbReference type="InterPro" id="IPR013780">
    <property type="entry name" value="Glyco_hydro_b"/>
</dbReference>
<dbReference type="EMBL" id="MRCG01000002">
    <property type="protein sequence ID" value="OKH50179.1"/>
    <property type="molecule type" value="Genomic_DNA"/>
</dbReference>
<dbReference type="Pfam" id="PF00128">
    <property type="entry name" value="Alpha-amylase"/>
    <property type="match status" value="1"/>
</dbReference>
<dbReference type="GO" id="GO:0004556">
    <property type="term" value="F:alpha-amylase activity"/>
    <property type="evidence" value="ECO:0007669"/>
    <property type="project" value="UniProtKB-UniRule"/>
</dbReference>
<protein>
    <recommendedName>
        <fullName evidence="3">Alpha-amylase</fullName>
        <ecNumber evidence="3">3.2.1.1</ecNumber>
    </recommendedName>
</protein>
<dbReference type="InterPro" id="IPR006047">
    <property type="entry name" value="GH13_cat_dom"/>
</dbReference>